<evidence type="ECO:0000313" key="3">
    <source>
        <dbReference type="Proteomes" id="UP001287286"/>
    </source>
</evidence>
<accession>A0ABR0CCX1</accession>
<dbReference type="EMBL" id="JAWRVI010000004">
    <property type="protein sequence ID" value="KAK4094159.1"/>
    <property type="molecule type" value="Genomic_DNA"/>
</dbReference>
<feature type="compositionally biased region" description="Basic and acidic residues" evidence="1">
    <location>
        <begin position="226"/>
        <end position="242"/>
    </location>
</feature>
<comment type="caution">
    <text evidence="2">The sequence shown here is derived from an EMBL/GenBank/DDBJ whole genome shotgun (WGS) entry which is preliminary data.</text>
</comment>
<feature type="region of interest" description="Disordered" evidence="1">
    <location>
        <begin position="124"/>
        <end position="162"/>
    </location>
</feature>
<feature type="region of interest" description="Disordered" evidence="1">
    <location>
        <begin position="638"/>
        <end position="658"/>
    </location>
</feature>
<name>A0ABR0CCX1_PURLI</name>
<reference evidence="2 3" key="1">
    <citation type="journal article" date="2024" name="Microbiol. Resour. Announc.">
        <title>Genome annotations for the ascomycete fungi Trichoderma harzianum, Trichoderma aggressivum, and Purpureocillium lilacinum.</title>
        <authorList>
            <person name="Beijen E.P.W."/>
            <person name="Ohm R.A."/>
        </authorList>
    </citation>
    <scope>NUCLEOTIDE SEQUENCE [LARGE SCALE GENOMIC DNA]</scope>
    <source>
        <strain evidence="2 3">CBS 150709</strain>
    </source>
</reference>
<dbReference type="Proteomes" id="UP001287286">
    <property type="component" value="Unassembled WGS sequence"/>
</dbReference>
<feature type="compositionally biased region" description="Low complexity" evidence="1">
    <location>
        <begin position="778"/>
        <end position="794"/>
    </location>
</feature>
<feature type="compositionally biased region" description="Polar residues" evidence="1">
    <location>
        <begin position="1"/>
        <end position="13"/>
    </location>
</feature>
<feature type="region of interest" description="Disordered" evidence="1">
    <location>
        <begin position="1"/>
        <end position="29"/>
    </location>
</feature>
<evidence type="ECO:0000256" key="1">
    <source>
        <dbReference type="SAM" id="MobiDB-lite"/>
    </source>
</evidence>
<proteinExistence type="predicted"/>
<feature type="region of interest" description="Disordered" evidence="1">
    <location>
        <begin position="292"/>
        <end position="312"/>
    </location>
</feature>
<organism evidence="2 3">
    <name type="scientific">Purpureocillium lilacinum</name>
    <name type="common">Paecilomyces lilacinus</name>
    <dbReference type="NCBI Taxonomy" id="33203"/>
    <lineage>
        <taxon>Eukaryota</taxon>
        <taxon>Fungi</taxon>
        <taxon>Dikarya</taxon>
        <taxon>Ascomycota</taxon>
        <taxon>Pezizomycotina</taxon>
        <taxon>Sordariomycetes</taxon>
        <taxon>Hypocreomycetidae</taxon>
        <taxon>Hypocreales</taxon>
        <taxon>Ophiocordycipitaceae</taxon>
        <taxon>Purpureocillium</taxon>
    </lineage>
</organism>
<feature type="compositionally biased region" description="Pro residues" evidence="1">
    <location>
        <begin position="853"/>
        <end position="862"/>
    </location>
</feature>
<sequence>MPTRSSHTIQSKRSLCPVGPGSDQPKRRIFAPDMTSSASRTASSAHGVPLEALSKTMKSKWENYTGMMAAWRFPTMQASLSRKGRARAHPNAVPQASRLRIVAAPGRHPNLRRASRVDKDLVRHDHDPDEEYRARQRHGKHQMPRLACRTPNVSNSQARGARERLDAQAPRVLVEHLQVAVALHRAVGPPQLHRHHHQPDEPHDEEHKRPDHDNGRQQAPVGDEPEYPRDEQDREPADRDVVGKVPVRGPGQQAMPVPGQPSADRLSPCRRTGEGVLPRHRQLQLHLHLYKRGKDADDARRRQQHDKDPKVELPRRPVVRADVADDPSVVADGAAAQVRRDGHAAAVSALSVCLVGFDSGVLVVNRDESCRTLEPDSSCIARVLAVSRQQRPPPRGCCVSRRQWPQANAGDGVDVIKQSTRGQPARLARAAEAGGIGRAKHPTLGALRTQVPNARVAVPAVRPPPQVGRRAGWTGAGWRRRDWRADQCAVLRCTVAALSALLGRKCAPKFGPPSSLKPKAPLVVRCLLHGGAVEPPTGTSTRRGQAPYSTYLQYPKGATTNWIGVANVKGISSGSEGSSGVAGPRWSLSSTPPVVALRLYLVLSGSAVRAATRPACVVVGRVALGGCARVKQTARLRVGPPSRARRRQGSSWEKRPEGDGVRLGWAVAGACVFLLSKAWRCRDFDCERTAQPKVQVPGCRDTQPRALPLELDGASSHLHGRAPIRRPPVAQRTAGGFAVLAAAARRELASHHHDQHAAEAGLLGRAAARQGAHPEPEGTAAGTTQRTTRAAGVRSSAMHVGRSPRVVAETFDRVLDFTVCLLPSMATYFARPALLRRGPDAGNVDAETELKPVGPPALSPMR</sequence>
<protein>
    <submittedName>
        <fullName evidence="2">Uncharacterized protein</fullName>
    </submittedName>
</protein>
<gene>
    <name evidence="2" type="ORF">Purlil1_1650</name>
</gene>
<feature type="compositionally biased region" description="Basic and acidic residues" evidence="1">
    <location>
        <begin position="124"/>
        <end position="134"/>
    </location>
</feature>
<feature type="region of interest" description="Disordered" evidence="1">
    <location>
        <begin position="843"/>
        <end position="862"/>
    </location>
</feature>
<feature type="region of interest" description="Disordered" evidence="1">
    <location>
        <begin position="767"/>
        <end position="797"/>
    </location>
</feature>
<keyword evidence="3" id="KW-1185">Reference proteome</keyword>
<feature type="compositionally biased region" description="Basic and acidic residues" evidence="1">
    <location>
        <begin position="198"/>
        <end position="215"/>
    </location>
</feature>
<feature type="region of interest" description="Disordered" evidence="1">
    <location>
        <begin position="190"/>
        <end position="275"/>
    </location>
</feature>
<evidence type="ECO:0000313" key="2">
    <source>
        <dbReference type="EMBL" id="KAK4094159.1"/>
    </source>
</evidence>